<accession>A0A1M4XRE5</accession>
<keyword evidence="2" id="KW-0808">Transferase</keyword>
<dbReference type="STRING" id="1123243.SAMN02745190_01578"/>
<organism evidence="2 3">
    <name type="scientific">Schwartzia succinivorans DSM 10502</name>
    <dbReference type="NCBI Taxonomy" id="1123243"/>
    <lineage>
        <taxon>Bacteria</taxon>
        <taxon>Bacillati</taxon>
        <taxon>Bacillota</taxon>
        <taxon>Negativicutes</taxon>
        <taxon>Selenomonadales</taxon>
        <taxon>Selenomonadaceae</taxon>
        <taxon>Schwartzia</taxon>
    </lineage>
</organism>
<evidence type="ECO:0000313" key="3">
    <source>
        <dbReference type="Proteomes" id="UP000184404"/>
    </source>
</evidence>
<evidence type="ECO:0000259" key="1">
    <source>
        <dbReference type="Pfam" id="PF00534"/>
    </source>
</evidence>
<dbReference type="Gene3D" id="3.40.50.2000">
    <property type="entry name" value="Glycogen Phosphorylase B"/>
    <property type="match status" value="1"/>
</dbReference>
<keyword evidence="3" id="KW-1185">Reference proteome</keyword>
<sequence>MKVKAAFLLELSEGWLGGVNYYRNLLHAVDRYGSDDIDFFVVVPKDIDKSMLGEYSQKITIHKTNFFKKWCLSGFCRKALNKIFGKDYVMAAYLRFHGIQIISHSQSGLYFPGIKTMSWIPDFQHKHCPEFFSASDIKSRDKTFLKLAQDSDVVILSSYDAKRDFADSFPKYRDKSEVLHFVPTLNLKNSVDAKSALSKYSLPEKFFFLPNQYWIHKNHKVVLKALKILRDAGNDDILVVSTGNAADYRAPGYFEEITTFIKENNLEDNYKILGLIPYDDVQALAEQCHAYINPSLFEGWSTTVEEAKYRGKCIILSDLAVHKEQNPKHGIFFDPNNPEELAEKMLQVWNAPRIEEDKADLIEFNENMKRKFAQRYEEIVMRAVKSS</sequence>
<dbReference type="OrthoDB" id="9797829at2"/>
<feature type="domain" description="Glycosyl transferase family 1" evidence="1">
    <location>
        <begin position="204"/>
        <end position="363"/>
    </location>
</feature>
<dbReference type="EMBL" id="FQUG01000005">
    <property type="protein sequence ID" value="SHE96028.1"/>
    <property type="molecule type" value="Genomic_DNA"/>
</dbReference>
<dbReference type="SUPFAM" id="SSF53756">
    <property type="entry name" value="UDP-Glycosyltransferase/glycogen phosphorylase"/>
    <property type="match status" value="1"/>
</dbReference>
<evidence type="ECO:0000313" key="2">
    <source>
        <dbReference type="EMBL" id="SHE96028.1"/>
    </source>
</evidence>
<dbReference type="GO" id="GO:0016757">
    <property type="term" value="F:glycosyltransferase activity"/>
    <property type="evidence" value="ECO:0007669"/>
    <property type="project" value="InterPro"/>
</dbReference>
<dbReference type="RefSeq" id="WP_072935666.1">
    <property type="nucleotide sequence ID" value="NZ_FQUG01000005.1"/>
</dbReference>
<dbReference type="Proteomes" id="UP000184404">
    <property type="component" value="Unassembled WGS sequence"/>
</dbReference>
<dbReference type="InterPro" id="IPR001296">
    <property type="entry name" value="Glyco_trans_1"/>
</dbReference>
<protein>
    <submittedName>
        <fullName evidence="2">Glycosyltransferase involved in cell wall bisynthesis</fullName>
    </submittedName>
</protein>
<gene>
    <name evidence="2" type="ORF">SAMN02745190_01578</name>
</gene>
<dbReference type="Pfam" id="PF00534">
    <property type="entry name" value="Glycos_transf_1"/>
    <property type="match status" value="1"/>
</dbReference>
<dbReference type="AlphaFoldDB" id="A0A1M4XRE5"/>
<dbReference type="PANTHER" id="PTHR46401">
    <property type="entry name" value="GLYCOSYLTRANSFERASE WBBK-RELATED"/>
    <property type="match status" value="1"/>
</dbReference>
<dbReference type="CDD" id="cd03809">
    <property type="entry name" value="GT4_MtfB-like"/>
    <property type="match status" value="1"/>
</dbReference>
<reference evidence="2 3" key="1">
    <citation type="submission" date="2016-11" db="EMBL/GenBank/DDBJ databases">
        <authorList>
            <person name="Jaros S."/>
            <person name="Januszkiewicz K."/>
            <person name="Wedrychowicz H."/>
        </authorList>
    </citation>
    <scope>NUCLEOTIDE SEQUENCE [LARGE SCALE GENOMIC DNA]</scope>
    <source>
        <strain evidence="2 3">DSM 10502</strain>
    </source>
</reference>
<name>A0A1M4XRE5_9FIRM</name>
<proteinExistence type="predicted"/>
<dbReference type="PANTHER" id="PTHR46401:SF8">
    <property type="entry name" value="BLL6006 PROTEIN"/>
    <property type="match status" value="1"/>
</dbReference>